<reference evidence="1" key="1">
    <citation type="submission" date="2014-09" db="EMBL/GenBank/DDBJ databases">
        <authorList>
            <person name="Magalhaes I.L.F."/>
            <person name="Oliveira U."/>
            <person name="Santos F.R."/>
            <person name="Vidigal T.H.D.A."/>
            <person name="Brescovit A.D."/>
            <person name="Santos A.J."/>
        </authorList>
    </citation>
    <scope>NUCLEOTIDE SEQUENCE</scope>
    <source>
        <tissue evidence="1">Shoot tissue taken approximately 20 cm above the soil surface</tissue>
    </source>
</reference>
<sequence length="57" mass="6706">MIPPSVLNHHFCPFLMNMFISICHDPQNMNWNLACHFSQMMAVVRTQGMPLMRELMI</sequence>
<dbReference type="AlphaFoldDB" id="A0A0A9E4R5"/>
<reference evidence="1" key="2">
    <citation type="journal article" date="2015" name="Data Brief">
        <title>Shoot transcriptome of the giant reed, Arundo donax.</title>
        <authorList>
            <person name="Barrero R.A."/>
            <person name="Guerrero F.D."/>
            <person name="Moolhuijzen P."/>
            <person name="Goolsby J.A."/>
            <person name="Tidwell J."/>
            <person name="Bellgard S.E."/>
            <person name="Bellgard M.I."/>
        </authorList>
    </citation>
    <scope>NUCLEOTIDE SEQUENCE</scope>
    <source>
        <tissue evidence="1">Shoot tissue taken approximately 20 cm above the soil surface</tissue>
    </source>
</reference>
<name>A0A0A9E4R5_ARUDO</name>
<dbReference type="EMBL" id="GBRH01203887">
    <property type="protein sequence ID" value="JAD94008.1"/>
    <property type="molecule type" value="Transcribed_RNA"/>
</dbReference>
<accession>A0A0A9E4R5</accession>
<protein>
    <submittedName>
        <fullName evidence="1">Uncharacterized protein</fullName>
    </submittedName>
</protein>
<proteinExistence type="predicted"/>
<organism evidence="1">
    <name type="scientific">Arundo donax</name>
    <name type="common">Giant reed</name>
    <name type="synonym">Donax arundinaceus</name>
    <dbReference type="NCBI Taxonomy" id="35708"/>
    <lineage>
        <taxon>Eukaryota</taxon>
        <taxon>Viridiplantae</taxon>
        <taxon>Streptophyta</taxon>
        <taxon>Embryophyta</taxon>
        <taxon>Tracheophyta</taxon>
        <taxon>Spermatophyta</taxon>
        <taxon>Magnoliopsida</taxon>
        <taxon>Liliopsida</taxon>
        <taxon>Poales</taxon>
        <taxon>Poaceae</taxon>
        <taxon>PACMAD clade</taxon>
        <taxon>Arundinoideae</taxon>
        <taxon>Arundineae</taxon>
        <taxon>Arundo</taxon>
    </lineage>
</organism>
<evidence type="ECO:0000313" key="1">
    <source>
        <dbReference type="EMBL" id="JAD94008.1"/>
    </source>
</evidence>